<feature type="compositionally biased region" description="Basic and acidic residues" evidence="6">
    <location>
        <begin position="89"/>
        <end position="98"/>
    </location>
</feature>
<keyword evidence="9" id="KW-1185">Reference proteome</keyword>
<keyword evidence="3" id="KW-0547">Nucleotide-binding</keyword>
<dbReference type="Gene3D" id="1.10.510.10">
    <property type="entry name" value="Transferase(Phosphotransferase) domain 1"/>
    <property type="match status" value="1"/>
</dbReference>
<organism evidence="8 9">
    <name type="scientific">Oedothorax gibbosus</name>
    <dbReference type="NCBI Taxonomy" id="931172"/>
    <lineage>
        <taxon>Eukaryota</taxon>
        <taxon>Metazoa</taxon>
        <taxon>Ecdysozoa</taxon>
        <taxon>Arthropoda</taxon>
        <taxon>Chelicerata</taxon>
        <taxon>Arachnida</taxon>
        <taxon>Araneae</taxon>
        <taxon>Araneomorphae</taxon>
        <taxon>Entelegynae</taxon>
        <taxon>Araneoidea</taxon>
        <taxon>Linyphiidae</taxon>
        <taxon>Erigoninae</taxon>
        <taxon>Oedothorax</taxon>
    </lineage>
</organism>
<dbReference type="InterPro" id="IPR011009">
    <property type="entry name" value="Kinase-like_dom_sf"/>
</dbReference>
<feature type="region of interest" description="Disordered" evidence="6">
    <location>
        <begin position="1"/>
        <end position="29"/>
    </location>
</feature>
<dbReference type="Gene3D" id="3.30.200.20">
    <property type="entry name" value="Phosphorylase Kinase, domain 1"/>
    <property type="match status" value="1"/>
</dbReference>
<feature type="region of interest" description="Disordered" evidence="6">
    <location>
        <begin position="66"/>
        <end position="113"/>
    </location>
</feature>
<evidence type="ECO:0000256" key="2">
    <source>
        <dbReference type="ARBA" id="ARBA00022679"/>
    </source>
</evidence>
<sequence>MEHLSNVAKSLPPFPEEGDKDTFSSSGIFSAATHPSIQTRNKDDLLNRIRSGNDVLCRLPTRLDPNISFSDDEEEDIAASHRSAAAENRAPRAHEPQHHLKSVHTLPNKRGAPPNPFRENFTLRGSGGNALNPRQRYHSASKVSGGPLRERRPAPISEMKPRNSAKTCLMEQHEFKIPPLPPVTPRDTIVVRGKPYSVLSQLGSGGSCKVFSAIDAQNALVAVKCVDLKGTDPLIREGYKKEISYLQRLQGSDRVIKMHDYEYRENELFLVLERGEIDFARYISNEAKRKRLTPLTVKFYWQQMLEAVADIHALGIVHSDLKPANFLLVSGNLKLIDFGIATSVPEDKTSTFRDTQVGTLNYMSPEAVTALSSSTGGTQVQFKVGVKSDVWSLGCILYNLAYGATPFHAARTLMQKICAITSPEHRIEFRPLPDTHLVDVLKRCLERDVKKRASVKELLEHPYLREAPRSTEERAAPQSDQLTKVMEQMQVLTPRRMSLLTQMVKQLSEEKKEGQT</sequence>
<evidence type="ECO:0000256" key="1">
    <source>
        <dbReference type="ARBA" id="ARBA00022527"/>
    </source>
</evidence>
<keyword evidence="1" id="KW-0723">Serine/threonine-protein kinase</keyword>
<dbReference type="EMBL" id="JAFNEN010000161">
    <property type="protein sequence ID" value="KAG8191352.1"/>
    <property type="molecule type" value="Genomic_DNA"/>
</dbReference>
<keyword evidence="2" id="KW-0808">Transferase</keyword>
<feature type="region of interest" description="Disordered" evidence="6">
    <location>
        <begin position="126"/>
        <end position="165"/>
    </location>
</feature>
<dbReference type="AlphaFoldDB" id="A0AAV6V3K2"/>
<evidence type="ECO:0000256" key="5">
    <source>
        <dbReference type="ARBA" id="ARBA00022840"/>
    </source>
</evidence>
<dbReference type="Pfam" id="PF00069">
    <property type="entry name" value="Pkinase"/>
    <property type="match status" value="1"/>
</dbReference>
<dbReference type="SUPFAM" id="SSF56112">
    <property type="entry name" value="Protein kinase-like (PK-like)"/>
    <property type="match status" value="1"/>
</dbReference>
<dbReference type="FunFam" id="1.10.510.10:FF:000224">
    <property type="entry name" value="serine/threonine-protein kinase mph1 isoform X1"/>
    <property type="match status" value="1"/>
</dbReference>
<dbReference type="GO" id="GO:0005634">
    <property type="term" value="C:nucleus"/>
    <property type="evidence" value="ECO:0007669"/>
    <property type="project" value="TreeGrafter"/>
</dbReference>
<dbReference type="GO" id="GO:0005524">
    <property type="term" value="F:ATP binding"/>
    <property type="evidence" value="ECO:0007669"/>
    <property type="project" value="UniProtKB-KW"/>
</dbReference>
<reference evidence="8 9" key="1">
    <citation type="journal article" date="2022" name="Nat. Ecol. Evol.">
        <title>A masculinizing supergene underlies an exaggerated male reproductive morph in a spider.</title>
        <authorList>
            <person name="Hendrickx F."/>
            <person name="De Corte Z."/>
            <person name="Sonet G."/>
            <person name="Van Belleghem S.M."/>
            <person name="Kostlbacher S."/>
            <person name="Vangestel C."/>
        </authorList>
    </citation>
    <scope>NUCLEOTIDE SEQUENCE [LARGE SCALE GENOMIC DNA]</scope>
    <source>
        <strain evidence="8">W744_W776</strain>
    </source>
</reference>
<dbReference type="GO" id="GO:0033316">
    <property type="term" value="P:meiotic spindle assembly checkpoint signaling"/>
    <property type="evidence" value="ECO:0007669"/>
    <property type="project" value="TreeGrafter"/>
</dbReference>
<dbReference type="PROSITE" id="PS00108">
    <property type="entry name" value="PROTEIN_KINASE_ST"/>
    <property type="match status" value="1"/>
</dbReference>
<keyword evidence="4" id="KW-0418">Kinase</keyword>
<dbReference type="FunFam" id="3.30.200.20:FF:000131">
    <property type="entry name" value="Dual specificity protein kinase TTK"/>
    <property type="match status" value="1"/>
</dbReference>
<evidence type="ECO:0000256" key="4">
    <source>
        <dbReference type="ARBA" id="ARBA00022777"/>
    </source>
</evidence>
<evidence type="ECO:0000313" key="9">
    <source>
        <dbReference type="Proteomes" id="UP000827092"/>
    </source>
</evidence>
<accession>A0AAV6V3K2</accession>
<dbReference type="GO" id="GO:0098813">
    <property type="term" value="P:nuclear chromosome segregation"/>
    <property type="evidence" value="ECO:0007669"/>
    <property type="project" value="UniProtKB-ARBA"/>
</dbReference>
<dbReference type="InterPro" id="IPR008271">
    <property type="entry name" value="Ser/Thr_kinase_AS"/>
</dbReference>
<name>A0AAV6V3K2_9ARAC</name>
<dbReference type="CDD" id="cd14131">
    <property type="entry name" value="PKc_Mps1"/>
    <property type="match status" value="1"/>
</dbReference>
<dbReference type="PANTHER" id="PTHR22974">
    <property type="entry name" value="MIXED LINEAGE PROTEIN KINASE"/>
    <property type="match status" value="1"/>
</dbReference>
<feature type="domain" description="Protein kinase" evidence="7">
    <location>
        <begin position="196"/>
        <end position="464"/>
    </location>
</feature>
<evidence type="ECO:0000256" key="3">
    <source>
        <dbReference type="ARBA" id="ARBA00022741"/>
    </source>
</evidence>
<evidence type="ECO:0000259" key="7">
    <source>
        <dbReference type="PROSITE" id="PS50011"/>
    </source>
</evidence>
<dbReference type="PROSITE" id="PS50011">
    <property type="entry name" value="PROTEIN_KINASE_DOM"/>
    <property type="match status" value="1"/>
</dbReference>
<dbReference type="GO" id="GO:0007094">
    <property type="term" value="P:mitotic spindle assembly checkpoint signaling"/>
    <property type="evidence" value="ECO:0007669"/>
    <property type="project" value="TreeGrafter"/>
</dbReference>
<dbReference type="InterPro" id="IPR000719">
    <property type="entry name" value="Prot_kinase_dom"/>
</dbReference>
<dbReference type="GO" id="GO:0000776">
    <property type="term" value="C:kinetochore"/>
    <property type="evidence" value="ECO:0007669"/>
    <property type="project" value="TreeGrafter"/>
</dbReference>
<dbReference type="GO" id="GO:0004674">
    <property type="term" value="F:protein serine/threonine kinase activity"/>
    <property type="evidence" value="ECO:0007669"/>
    <property type="project" value="UniProtKB-KW"/>
</dbReference>
<dbReference type="PANTHER" id="PTHR22974:SF21">
    <property type="entry name" value="DUAL SPECIFICITY PROTEIN KINASE TTK"/>
    <property type="match status" value="1"/>
</dbReference>
<proteinExistence type="predicted"/>
<comment type="caution">
    <text evidence="8">The sequence shown here is derived from an EMBL/GenBank/DDBJ whole genome shotgun (WGS) entry which is preliminary data.</text>
</comment>
<evidence type="ECO:0000313" key="8">
    <source>
        <dbReference type="EMBL" id="KAG8191352.1"/>
    </source>
</evidence>
<dbReference type="SMART" id="SM00220">
    <property type="entry name" value="S_TKc"/>
    <property type="match status" value="1"/>
</dbReference>
<keyword evidence="5" id="KW-0067">ATP-binding</keyword>
<dbReference type="GO" id="GO:0034501">
    <property type="term" value="P:protein localization to kinetochore"/>
    <property type="evidence" value="ECO:0007669"/>
    <property type="project" value="TreeGrafter"/>
</dbReference>
<gene>
    <name evidence="8" type="ORF">JTE90_006098</name>
</gene>
<dbReference type="InterPro" id="IPR027084">
    <property type="entry name" value="Mps1_cat"/>
</dbReference>
<protein>
    <recommendedName>
        <fullName evidence="7">Protein kinase domain-containing protein</fullName>
    </recommendedName>
</protein>
<dbReference type="GO" id="GO:0004712">
    <property type="term" value="F:protein serine/threonine/tyrosine kinase activity"/>
    <property type="evidence" value="ECO:0007669"/>
    <property type="project" value="TreeGrafter"/>
</dbReference>
<dbReference type="Proteomes" id="UP000827092">
    <property type="component" value="Unassembled WGS sequence"/>
</dbReference>
<evidence type="ECO:0000256" key="6">
    <source>
        <dbReference type="SAM" id="MobiDB-lite"/>
    </source>
</evidence>